<evidence type="ECO:0000313" key="1">
    <source>
        <dbReference type="EMBL" id="QRC97307.1"/>
    </source>
</evidence>
<protein>
    <submittedName>
        <fullName evidence="1">Uncharacterized protein</fullName>
    </submittedName>
</protein>
<dbReference type="RefSeq" id="XP_001799215.1">
    <property type="nucleotide sequence ID" value="XM_001799163.1"/>
</dbReference>
<reference evidence="2" key="1">
    <citation type="journal article" date="2021" name="BMC Genomics">
        <title>Chromosome-level genome assembly and manually-curated proteome of model necrotroph Parastagonospora nodorum Sn15 reveals a genome-wide trove of candidate effector homologs, and redundancy of virulence-related functions within an accessory chromosome.</title>
        <authorList>
            <person name="Bertazzoni S."/>
            <person name="Jones D.A.B."/>
            <person name="Phan H.T."/>
            <person name="Tan K.-C."/>
            <person name="Hane J.K."/>
        </authorList>
    </citation>
    <scope>NUCLEOTIDE SEQUENCE [LARGE SCALE GENOMIC DNA]</scope>
    <source>
        <strain evidence="2">SN15 / ATCC MYA-4574 / FGSC 10173)</strain>
    </source>
</reference>
<organism evidence="1 2">
    <name type="scientific">Phaeosphaeria nodorum (strain SN15 / ATCC MYA-4574 / FGSC 10173)</name>
    <name type="common">Glume blotch fungus</name>
    <name type="synonym">Parastagonospora nodorum</name>
    <dbReference type="NCBI Taxonomy" id="321614"/>
    <lineage>
        <taxon>Eukaryota</taxon>
        <taxon>Fungi</taxon>
        <taxon>Dikarya</taxon>
        <taxon>Ascomycota</taxon>
        <taxon>Pezizomycotina</taxon>
        <taxon>Dothideomycetes</taxon>
        <taxon>Pleosporomycetidae</taxon>
        <taxon>Pleosporales</taxon>
        <taxon>Pleosporineae</taxon>
        <taxon>Phaeosphaeriaceae</taxon>
        <taxon>Parastagonospora</taxon>
    </lineage>
</organism>
<name>A0A7U2F299_PHANO</name>
<dbReference type="VEuPathDB" id="FungiDB:JI435_089110"/>
<keyword evidence="2" id="KW-1185">Reference proteome</keyword>
<proteinExistence type="predicted"/>
<dbReference type="Proteomes" id="UP000663193">
    <property type="component" value="Chromosome 7"/>
</dbReference>
<sequence>MKSHSPPFMSFANLQLSSIYYNHSFALQHYHLPQHHHKPSQMAPLNYTRLKVGLSRVLFDTSNTLPYRTRAHKRLEIQHIVNEARDLINVGHYSPGQIKHKVRRAIDNVLKDVEPPSSQIAPMKRITNKSVVRHAGVKKRSSTRREHTCAEIACAKALLELAEKSVVFAEA</sequence>
<gene>
    <name evidence="1" type="ORF">JI435_089110</name>
</gene>
<accession>A0A7U2F299</accession>
<dbReference type="AlphaFoldDB" id="A0A7U2F299"/>
<evidence type="ECO:0000313" key="2">
    <source>
        <dbReference type="Proteomes" id="UP000663193"/>
    </source>
</evidence>
<dbReference type="EMBL" id="CP069029">
    <property type="protein sequence ID" value="QRC97307.1"/>
    <property type="molecule type" value="Genomic_DNA"/>
</dbReference>
<dbReference type="KEGG" id="pno:SNOG_08911"/>